<keyword evidence="7" id="KW-0520">NAD</keyword>
<gene>
    <name evidence="12" type="primary">rocG</name>
    <name evidence="12" type="ORF">PSECIP111854_01965</name>
    <name evidence="11" type="ORF">PSECIP111951_01069</name>
</gene>
<dbReference type="Pfam" id="PF00208">
    <property type="entry name" value="ELFV_dehydrog"/>
    <property type="match status" value="1"/>
</dbReference>
<dbReference type="InterPro" id="IPR006096">
    <property type="entry name" value="Glu/Leu/Phe/Val/Trp_DH_C"/>
</dbReference>
<dbReference type="AlphaFoldDB" id="A0A9W4W3R2"/>
<proteinExistence type="inferred from homology"/>
<dbReference type="SUPFAM" id="SSF53223">
    <property type="entry name" value="Aminoacid dehydrogenase-like, N-terminal domain"/>
    <property type="match status" value="1"/>
</dbReference>
<protein>
    <recommendedName>
        <fullName evidence="5">Glutamate dehydrogenase</fullName>
    </recommendedName>
</protein>
<dbReference type="Proteomes" id="UP001152485">
    <property type="component" value="Unassembled WGS sequence"/>
</dbReference>
<dbReference type="EMBL" id="CAMAPD010000004">
    <property type="protein sequence ID" value="CAH9054589.1"/>
    <property type="molecule type" value="Genomic_DNA"/>
</dbReference>
<dbReference type="PIRSF" id="PIRSF000185">
    <property type="entry name" value="Glu_DH"/>
    <property type="match status" value="1"/>
</dbReference>
<dbReference type="Proteomes" id="UP001152467">
    <property type="component" value="Unassembled WGS sequence"/>
</dbReference>
<evidence type="ECO:0000256" key="1">
    <source>
        <dbReference type="ARBA" id="ARBA00003868"/>
    </source>
</evidence>
<comment type="function">
    <text evidence="1">Catalyzes the reversible oxidative deamination of glutamate to alpha-ketoglutarate and ammonia.</text>
</comment>
<dbReference type="PANTHER" id="PTHR11606:SF13">
    <property type="entry name" value="GLUTAMATE DEHYDROGENASE 1, MITOCHONDRIAL"/>
    <property type="match status" value="1"/>
</dbReference>
<comment type="similarity">
    <text evidence="2 5 9">Belongs to the Glu/Leu/Phe/Val dehydrogenases family.</text>
</comment>
<evidence type="ECO:0000256" key="4">
    <source>
        <dbReference type="ARBA" id="ARBA00048584"/>
    </source>
</evidence>
<evidence type="ECO:0000256" key="3">
    <source>
        <dbReference type="ARBA" id="ARBA00023002"/>
    </source>
</evidence>
<feature type="active site" description="Proton donor" evidence="6">
    <location>
        <position position="104"/>
    </location>
</feature>
<feature type="binding site" evidence="7">
    <location>
        <position position="356"/>
    </location>
    <ligand>
        <name>substrate</name>
    </ligand>
</feature>
<dbReference type="InterPro" id="IPR006095">
    <property type="entry name" value="Glu/Leu/Phe/Val/Trp_DH"/>
</dbReference>
<evidence type="ECO:0000256" key="5">
    <source>
        <dbReference type="PIRNR" id="PIRNR000185"/>
    </source>
</evidence>
<dbReference type="CDD" id="cd01076">
    <property type="entry name" value="NAD_bind_1_Glu_DH"/>
    <property type="match status" value="1"/>
</dbReference>
<dbReference type="SUPFAM" id="SSF51735">
    <property type="entry name" value="NAD(P)-binding Rossmann-fold domains"/>
    <property type="match status" value="1"/>
</dbReference>
<feature type="binding site" evidence="7">
    <location>
        <position position="68"/>
    </location>
    <ligand>
        <name>substrate</name>
    </ligand>
</feature>
<keyword evidence="3 5" id="KW-0560">Oxidoreductase</keyword>
<evidence type="ECO:0000259" key="10">
    <source>
        <dbReference type="SMART" id="SM00839"/>
    </source>
</evidence>
<name>A0A9W4W3R2_9GAMM</name>
<dbReference type="SMART" id="SM00839">
    <property type="entry name" value="ELFV_dehydrog"/>
    <property type="match status" value="1"/>
</dbReference>
<dbReference type="GO" id="GO:0004352">
    <property type="term" value="F:glutamate dehydrogenase (NAD+) activity"/>
    <property type="evidence" value="ECO:0007669"/>
    <property type="project" value="TreeGrafter"/>
</dbReference>
<comment type="caution">
    <text evidence="12">The sequence shown here is derived from an EMBL/GenBank/DDBJ whole genome shotgun (WGS) entry which is preliminary data.</text>
</comment>
<dbReference type="PRINTS" id="PR00082">
    <property type="entry name" value="GLFDHDRGNASE"/>
</dbReference>
<feature type="binding site" evidence="7">
    <location>
        <position position="92"/>
    </location>
    <ligand>
        <name>substrate</name>
    </ligand>
</feature>
<accession>A0A9W4W3R2</accession>
<evidence type="ECO:0000256" key="8">
    <source>
        <dbReference type="PIRSR" id="PIRSR000185-3"/>
    </source>
</evidence>
<dbReference type="InterPro" id="IPR033922">
    <property type="entry name" value="NAD_bind_Glu_DH"/>
</dbReference>
<sequence length="429" mass="47239">MAKNILQDALTRLDNIAKNNAQFNPILEALNQPQSTLTSNIAIRKDSGDTAYFKAYRCRYNDLLGPTKGGIRFHQDADQNEVEALALWMTLKCAVVNVPFGGAKGAVTVDPKQLSPMELERLARAYIRANADFIGPQLDIPAPDVYTNARIMGWMMDEYEKITRTKCPDVITGKPVAFGGSLGRDSATGRGAFLCVEALANKLDWQVQDKTVAVQGFGNGGYHCARLLQGAGYKIVAVSDSKGGIYCEQGLDIESVYEEKQRSNTLKAVYCQHSVCEDREHTRISNDELLTLDVDLLVPAALAGVITADNVDQVHAKYIVEIANGPITADVDQQLNAQGTQVIPDILANAGGVIVSFFEWCQNRQGEAWSEQKVHDKLADYMHSAFEQAWQHYQQGDDSMRVSVYKLALKKLSEALEAHGTADYFSHSE</sequence>
<feature type="binding site" evidence="7">
    <location>
        <position position="188"/>
    </location>
    <ligand>
        <name>NAD(+)</name>
        <dbReference type="ChEBI" id="CHEBI:57540"/>
    </ligand>
</feature>
<organism evidence="12 13">
    <name type="scientific">Pseudoalteromonas holothuriae</name>
    <dbReference type="NCBI Taxonomy" id="2963714"/>
    <lineage>
        <taxon>Bacteria</taxon>
        <taxon>Pseudomonadati</taxon>
        <taxon>Pseudomonadota</taxon>
        <taxon>Gammaproteobacteria</taxon>
        <taxon>Alteromonadales</taxon>
        <taxon>Pseudoalteromonadaceae</taxon>
        <taxon>Pseudoalteromonas</taxon>
    </lineage>
</organism>
<evidence type="ECO:0000313" key="11">
    <source>
        <dbReference type="EMBL" id="CAH9054589.1"/>
    </source>
</evidence>
<evidence type="ECO:0000256" key="2">
    <source>
        <dbReference type="ARBA" id="ARBA00006382"/>
    </source>
</evidence>
<reference evidence="12 14" key="1">
    <citation type="submission" date="2022-07" db="EMBL/GenBank/DDBJ databases">
        <authorList>
            <person name="Criscuolo A."/>
        </authorList>
    </citation>
    <scope>NUCLEOTIDE SEQUENCE</scope>
    <source>
        <strain evidence="14">CIP 111951</strain>
        <strain evidence="12">CIP111854</strain>
        <strain evidence="11">CIP111951</strain>
    </source>
</reference>
<dbReference type="InterPro" id="IPR014362">
    <property type="entry name" value="Glu_DH"/>
</dbReference>
<dbReference type="GO" id="GO:0004354">
    <property type="term" value="F:glutamate dehydrogenase (NADP+) activity"/>
    <property type="evidence" value="ECO:0007669"/>
    <property type="project" value="UniProtKB-EC"/>
</dbReference>
<dbReference type="InterPro" id="IPR046346">
    <property type="entry name" value="Aminoacid_DH-like_N_sf"/>
</dbReference>
<dbReference type="Gene3D" id="3.40.50.10860">
    <property type="entry name" value="Leucine Dehydrogenase, chain A, domain 1"/>
    <property type="match status" value="1"/>
</dbReference>
<keyword evidence="7" id="KW-0547">Nucleotide-binding</keyword>
<dbReference type="PANTHER" id="PTHR11606">
    <property type="entry name" value="GLUTAMATE DEHYDROGENASE"/>
    <property type="match status" value="1"/>
</dbReference>
<evidence type="ECO:0000313" key="12">
    <source>
        <dbReference type="EMBL" id="CAH9057281.1"/>
    </source>
</evidence>
<dbReference type="InterPro" id="IPR006097">
    <property type="entry name" value="Glu/Leu/Phe/Val/Trp_DH_dimer"/>
</dbReference>
<comment type="catalytic activity">
    <reaction evidence="4">
        <text>L-glutamate + NADP(+) + H2O = 2-oxoglutarate + NH4(+) + NADPH + H(+)</text>
        <dbReference type="Rhea" id="RHEA:11612"/>
        <dbReference type="ChEBI" id="CHEBI:15377"/>
        <dbReference type="ChEBI" id="CHEBI:15378"/>
        <dbReference type="ChEBI" id="CHEBI:16810"/>
        <dbReference type="ChEBI" id="CHEBI:28938"/>
        <dbReference type="ChEBI" id="CHEBI:29985"/>
        <dbReference type="ChEBI" id="CHEBI:57783"/>
        <dbReference type="ChEBI" id="CHEBI:58349"/>
        <dbReference type="EC" id="1.4.1.4"/>
    </reaction>
</comment>
<dbReference type="GO" id="GO:0000166">
    <property type="term" value="F:nucleotide binding"/>
    <property type="evidence" value="ECO:0007669"/>
    <property type="project" value="UniProtKB-KW"/>
</dbReference>
<dbReference type="InterPro" id="IPR036291">
    <property type="entry name" value="NAD(P)-bd_dom_sf"/>
</dbReference>
<evidence type="ECO:0000313" key="13">
    <source>
        <dbReference type="Proteomes" id="UP001152467"/>
    </source>
</evidence>
<feature type="domain" description="Glutamate/phenylalanine/leucine/valine/L-tryptophan dehydrogenase C-terminal" evidence="10">
    <location>
        <begin position="181"/>
        <end position="420"/>
    </location>
</feature>
<evidence type="ECO:0000256" key="9">
    <source>
        <dbReference type="RuleBase" id="RU004417"/>
    </source>
</evidence>
<dbReference type="RefSeq" id="WP_261592250.1">
    <property type="nucleotide sequence ID" value="NZ_CAMAPC010000006.1"/>
</dbReference>
<evidence type="ECO:0000256" key="6">
    <source>
        <dbReference type="PIRSR" id="PIRSR000185-1"/>
    </source>
</evidence>
<keyword evidence="13" id="KW-1185">Reference proteome</keyword>
<feature type="binding site" evidence="7">
    <location>
        <position position="219"/>
    </location>
    <ligand>
        <name>NAD(+)</name>
        <dbReference type="ChEBI" id="CHEBI:57540"/>
    </ligand>
</feature>
<feature type="site" description="Important for catalysis" evidence="8">
    <location>
        <position position="144"/>
    </location>
</feature>
<dbReference type="Gene3D" id="3.40.50.720">
    <property type="entry name" value="NAD(P)-binding Rossmann-like Domain"/>
    <property type="match status" value="1"/>
</dbReference>
<dbReference type="EMBL" id="CAMAPC010000006">
    <property type="protein sequence ID" value="CAH9057281.1"/>
    <property type="molecule type" value="Genomic_DNA"/>
</dbReference>
<dbReference type="GO" id="GO:0006538">
    <property type="term" value="P:L-glutamate catabolic process"/>
    <property type="evidence" value="ECO:0007669"/>
    <property type="project" value="TreeGrafter"/>
</dbReference>
<dbReference type="Pfam" id="PF02812">
    <property type="entry name" value="ELFV_dehydrog_N"/>
    <property type="match status" value="1"/>
</dbReference>
<evidence type="ECO:0000256" key="7">
    <source>
        <dbReference type="PIRSR" id="PIRSR000185-2"/>
    </source>
</evidence>
<evidence type="ECO:0000313" key="14">
    <source>
        <dbReference type="Proteomes" id="UP001152485"/>
    </source>
</evidence>